<keyword evidence="7 8" id="KW-0456">Lyase</keyword>
<dbReference type="InterPro" id="IPR013785">
    <property type="entry name" value="Aldolase_TIM"/>
</dbReference>
<evidence type="ECO:0000313" key="10">
    <source>
        <dbReference type="EMBL" id="MDT7042591.1"/>
    </source>
</evidence>
<keyword evidence="8" id="KW-0671">Queuosine biosynthesis</keyword>
<dbReference type="SUPFAM" id="SSF102114">
    <property type="entry name" value="Radical SAM enzymes"/>
    <property type="match status" value="1"/>
</dbReference>
<name>A0ABU3K889_9BACT</name>
<dbReference type="PIRSF" id="PIRSF000370">
    <property type="entry name" value="QueE"/>
    <property type="match status" value="1"/>
</dbReference>
<dbReference type="NCBIfam" id="TIGR04349">
    <property type="entry name" value="rSAM_QueE_gams"/>
    <property type="match status" value="1"/>
</dbReference>
<sequence length="231" mass="25874">MPMNSPKSLPLQSSSSPDSTLRITEIFHSIQGESTFAGEPCVFVRLTGCPLRCTWCDTAYAFHGGTDMSLATVLDQVKSYGCRLVEVTGGEPLSQAAAFPLIAGLCDEGLEVLIETSGAMDISTVDPRAKIILDIKCPGSDMEDRTRWDNLQHITQKDQIKFVISDRRDYDWAVDVVHRHHLADRCPVLFSPVFGGQELRPMAEWILQDRLPVRFQVQLHKFIWNPETRGV</sequence>
<gene>
    <name evidence="8 10" type="primary">queE</name>
    <name evidence="10" type="ORF">PPG34_09515</name>
</gene>
<keyword evidence="2 8" id="KW-0949">S-adenosyl-L-methionine</keyword>
<comment type="caution">
    <text evidence="8">Lacks conserved residue(s) required for the propagation of feature annotation.</text>
</comment>
<feature type="binding site" evidence="8">
    <location>
        <position position="56"/>
    </location>
    <ligand>
        <name>[4Fe-4S] cluster</name>
        <dbReference type="ChEBI" id="CHEBI:49883"/>
        <note>4Fe-4S-S-AdoMet</note>
    </ligand>
</feature>
<accession>A0ABU3K889</accession>
<dbReference type="Pfam" id="PF04055">
    <property type="entry name" value="Radical_SAM"/>
    <property type="match status" value="1"/>
</dbReference>
<dbReference type="Gene3D" id="3.20.20.70">
    <property type="entry name" value="Aldolase class I"/>
    <property type="match status" value="1"/>
</dbReference>
<evidence type="ECO:0000256" key="5">
    <source>
        <dbReference type="ARBA" id="ARBA00023004"/>
    </source>
</evidence>
<proteinExistence type="inferred from homology"/>
<feature type="binding site" evidence="8">
    <location>
        <position position="88"/>
    </location>
    <ligand>
        <name>substrate</name>
    </ligand>
</feature>
<comment type="catalytic activity">
    <reaction evidence="8">
        <text>6-carboxy-5,6,7,8-tetrahydropterin + H(+) = 7-carboxy-7-carbaguanine + NH4(+)</text>
        <dbReference type="Rhea" id="RHEA:27974"/>
        <dbReference type="ChEBI" id="CHEBI:15378"/>
        <dbReference type="ChEBI" id="CHEBI:28938"/>
        <dbReference type="ChEBI" id="CHEBI:61032"/>
        <dbReference type="ChEBI" id="CHEBI:61036"/>
        <dbReference type="EC" id="4.3.99.3"/>
    </reaction>
</comment>
<dbReference type="GO" id="GO:0016829">
    <property type="term" value="F:lyase activity"/>
    <property type="evidence" value="ECO:0007669"/>
    <property type="project" value="UniProtKB-KW"/>
</dbReference>
<dbReference type="Proteomes" id="UP001250932">
    <property type="component" value="Unassembled WGS sequence"/>
</dbReference>
<keyword evidence="6 8" id="KW-0411">Iron-sulfur</keyword>
<evidence type="ECO:0000313" key="11">
    <source>
        <dbReference type="Proteomes" id="UP001250932"/>
    </source>
</evidence>
<comment type="cofactor">
    <cofactor evidence="8">
        <name>S-adenosyl-L-methionine</name>
        <dbReference type="ChEBI" id="CHEBI:59789"/>
    </cofactor>
    <text evidence="8">Binds 1 S-adenosyl-L-methionine per subunit.</text>
</comment>
<dbReference type="PANTHER" id="PTHR42836">
    <property type="entry name" value="7-CARBOXY-7-DEAZAGUANINE SYNTHASE"/>
    <property type="match status" value="1"/>
</dbReference>
<dbReference type="InterPro" id="IPR058240">
    <property type="entry name" value="rSAM_sf"/>
</dbReference>
<comment type="subunit">
    <text evidence="8">Homodimer.</text>
</comment>
<evidence type="ECO:0000256" key="1">
    <source>
        <dbReference type="ARBA" id="ARBA00022485"/>
    </source>
</evidence>
<feature type="binding site" evidence="8">
    <location>
        <position position="53"/>
    </location>
    <ligand>
        <name>[4Fe-4S] cluster</name>
        <dbReference type="ChEBI" id="CHEBI:49883"/>
        <note>4Fe-4S-S-AdoMet</note>
    </ligand>
</feature>
<feature type="binding site" evidence="8">
    <location>
        <position position="58"/>
    </location>
    <ligand>
        <name>Mg(2+)</name>
        <dbReference type="ChEBI" id="CHEBI:18420"/>
    </ligand>
</feature>
<feature type="binding site" evidence="8">
    <location>
        <position position="49"/>
    </location>
    <ligand>
        <name>[4Fe-4S] cluster</name>
        <dbReference type="ChEBI" id="CHEBI:49883"/>
        <note>4Fe-4S-S-AdoMet</note>
    </ligand>
</feature>
<evidence type="ECO:0000256" key="3">
    <source>
        <dbReference type="ARBA" id="ARBA00022723"/>
    </source>
</evidence>
<dbReference type="CDD" id="cd01335">
    <property type="entry name" value="Radical_SAM"/>
    <property type="match status" value="1"/>
</dbReference>
<keyword evidence="3 8" id="KW-0479">Metal-binding</keyword>
<dbReference type="HAMAP" id="MF_00917">
    <property type="entry name" value="QueE"/>
    <property type="match status" value="1"/>
</dbReference>
<feature type="binding site" evidence="8">
    <location>
        <begin position="30"/>
        <end position="32"/>
    </location>
    <ligand>
        <name>substrate</name>
    </ligand>
</feature>
<protein>
    <recommendedName>
        <fullName evidence="8">7-carboxy-7-deazaguanine synthase</fullName>
        <shortName evidence="8">CDG synthase</shortName>
        <ecNumber evidence="8">4.3.99.3</ecNumber>
    </recommendedName>
    <alternativeName>
        <fullName evidence="8">Queuosine biosynthesis protein QueE</fullName>
    </alternativeName>
</protein>
<evidence type="ECO:0000259" key="9">
    <source>
        <dbReference type="PROSITE" id="PS51918"/>
    </source>
</evidence>
<feature type="binding site" evidence="8">
    <location>
        <position position="45"/>
    </location>
    <ligand>
        <name>substrate</name>
    </ligand>
</feature>
<evidence type="ECO:0000256" key="8">
    <source>
        <dbReference type="HAMAP-Rule" id="MF_00917"/>
    </source>
</evidence>
<keyword evidence="4 8" id="KW-0460">Magnesium</keyword>
<evidence type="ECO:0000256" key="2">
    <source>
        <dbReference type="ARBA" id="ARBA00022691"/>
    </source>
</evidence>
<comment type="cofactor">
    <cofactor evidence="8">
        <name>[4Fe-4S] cluster</name>
        <dbReference type="ChEBI" id="CHEBI:49883"/>
    </cofactor>
    <text evidence="8">Binds 1 [4Fe-4S] cluster. The cluster is coordinated with 3 cysteines and an exchangeable S-adenosyl-L-methionine.</text>
</comment>
<reference evidence="10 11" key="1">
    <citation type="journal article" date="2023" name="ISME J.">
        <title>Cultivation and genomic characterization of novel and ubiquitous marine nitrite-oxidizing bacteria from the Nitrospirales.</title>
        <authorList>
            <person name="Mueller A.J."/>
            <person name="Daebeler A."/>
            <person name="Herbold C.W."/>
            <person name="Kirkegaard R.H."/>
            <person name="Daims H."/>
        </authorList>
    </citation>
    <scope>NUCLEOTIDE SEQUENCE [LARGE SCALE GENOMIC DNA]</scope>
    <source>
        <strain evidence="10 11">EB</strain>
    </source>
</reference>
<keyword evidence="5 8" id="KW-0408">Iron</keyword>
<comment type="caution">
    <text evidence="10">The sequence shown here is derived from an EMBL/GenBank/DDBJ whole genome shotgun (WGS) entry which is preliminary data.</text>
</comment>
<evidence type="ECO:0000256" key="7">
    <source>
        <dbReference type="ARBA" id="ARBA00023239"/>
    </source>
</evidence>
<comment type="pathway">
    <text evidence="8">Purine metabolism; 7-cyano-7-deazaguanine biosynthesis.</text>
</comment>
<dbReference type="EC" id="4.3.99.3" evidence="8"/>
<evidence type="ECO:0000256" key="6">
    <source>
        <dbReference type="ARBA" id="ARBA00023014"/>
    </source>
</evidence>
<comment type="similarity">
    <text evidence="8">Belongs to the radical SAM superfamily. 7-carboxy-7-deazaguanine synthase family.</text>
</comment>
<feature type="binding site" evidence="8">
    <location>
        <position position="90"/>
    </location>
    <ligand>
        <name>S-adenosyl-L-methionine</name>
        <dbReference type="ChEBI" id="CHEBI:59789"/>
    </ligand>
</feature>
<organism evidence="10 11">
    <name type="scientific">Candidatus Nitronereus thalassa</name>
    <dbReference type="NCBI Taxonomy" id="3020898"/>
    <lineage>
        <taxon>Bacteria</taxon>
        <taxon>Pseudomonadati</taxon>
        <taxon>Nitrospirota</taxon>
        <taxon>Nitrospiria</taxon>
        <taxon>Nitrospirales</taxon>
        <taxon>Nitrospiraceae</taxon>
        <taxon>Candidatus Nitronereus</taxon>
    </lineage>
</organism>
<dbReference type="InterPro" id="IPR027621">
    <property type="entry name" value="rSAM_QueE_gams"/>
</dbReference>
<dbReference type="EMBL" id="JAQOUE010000001">
    <property type="protein sequence ID" value="MDT7042591.1"/>
    <property type="molecule type" value="Genomic_DNA"/>
</dbReference>
<comment type="cofactor">
    <cofactor evidence="8">
        <name>Mg(2+)</name>
        <dbReference type="ChEBI" id="CHEBI:18420"/>
    </cofactor>
</comment>
<evidence type="ECO:0000256" key="4">
    <source>
        <dbReference type="ARBA" id="ARBA00022842"/>
    </source>
</evidence>
<feature type="domain" description="Radical SAM core" evidence="9">
    <location>
        <begin position="36"/>
        <end position="226"/>
    </location>
</feature>
<dbReference type="SFLD" id="SFLDS00029">
    <property type="entry name" value="Radical_SAM"/>
    <property type="match status" value="1"/>
</dbReference>
<dbReference type="PROSITE" id="PS51918">
    <property type="entry name" value="RADICAL_SAM"/>
    <property type="match status" value="1"/>
</dbReference>
<dbReference type="InterPro" id="IPR007197">
    <property type="entry name" value="rSAM"/>
</dbReference>
<keyword evidence="1 8" id="KW-0004">4Fe-4S</keyword>
<dbReference type="InterPro" id="IPR024924">
    <property type="entry name" value="7-CO-7-deazaguanine_synth-like"/>
</dbReference>
<comment type="function">
    <text evidence="8">Catalyzes the complex heterocyclic radical-mediated conversion of 6-carboxy-5,6,7,8-tetrahydropterin (CPH4) to 7-carboxy-7-deazaguanine (CDG), a step common to the biosynthetic pathways of all 7-deazapurine-containing compounds.</text>
</comment>
<dbReference type="PANTHER" id="PTHR42836:SF1">
    <property type="entry name" value="7-CARBOXY-7-DEAZAGUANINE SYNTHASE"/>
    <property type="match status" value="1"/>
</dbReference>
<feature type="binding site" evidence="8">
    <location>
        <begin position="55"/>
        <end position="57"/>
    </location>
    <ligand>
        <name>S-adenosyl-L-methionine</name>
        <dbReference type="ChEBI" id="CHEBI:59789"/>
    </ligand>
</feature>
<keyword evidence="11" id="KW-1185">Reference proteome</keyword>